<name>A0ABM0LX75_SACKO</name>
<evidence type="ECO:0000256" key="2">
    <source>
        <dbReference type="SAM" id="Phobius"/>
    </source>
</evidence>
<dbReference type="Pfam" id="PF13843">
    <property type="entry name" value="DDE_Tnp_1_7"/>
    <property type="match status" value="1"/>
</dbReference>
<feature type="domain" description="PiggyBac transposable element-derived protein" evidence="3">
    <location>
        <begin position="135"/>
        <end position="490"/>
    </location>
</feature>
<dbReference type="PANTHER" id="PTHR46599">
    <property type="entry name" value="PIGGYBAC TRANSPOSABLE ELEMENT-DERIVED PROTEIN 4"/>
    <property type="match status" value="1"/>
</dbReference>
<evidence type="ECO:0000313" key="5">
    <source>
        <dbReference type="RefSeq" id="XP_006812366.1"/>
    </source>
</evidence>
<organism evidence="4 5">
    <name type="scientific">Saccoglossus kowalevskii</name>
    <name type="common">Acorn worm</name>
    <dbReference type="NCBI Taxonomy" id="10224"/>
    <lineage>
        <taxon>Eukaryota</taxon>
        <taxon>Metazoa</taxon>
        <taxon>Hemichordata</taxon>
        <taxon>Enteropneusta</taxon>
        <taxon>Harrimaniidae</taxon>
        <taxon>Saccoglossus</taxon>
    </lineage>
</organism>
<feature type="region of interest" description="Disordered" evidence="1">
    <location>
        <begin position="85"/>
        <end position="106"/>
    </location>
</feature>
<dbReference type="PANTHER" id="PTHR46599:SF3">
    <property type="entry name" value="PIGGYBAC TRANSPOSABLE ELEMENT-DERIVED PROTEIN 4"/>
    <property type="match status" value="1"/>
</dbReference>
<evidence type="ECO:0000256" key="1">
    <source>
        <dbReference type="SAM" id="MobiDB-lite"/>
    </source>
</evidence>
<dbReference type="InterPro" id="IPR029526">
    <property type="entry name" value="PGBD"/>
</dbReference>
<gene>
    <name evidence="5" type="primary">LOC102806146</name>
</gene>
<accession>A0ABM0LX75</accession>
<dbReference type="GeneID" id="102806146"/>
<keyword evidence="4" id="KW-1185">Reference proteome</keyword>
<evidence type="ECO:0000313" key="4">
    <source>
        <dbReference type="Proteomes" id="UP000694865"/>
    </source>
</evidence>
<reference evidence="5" key="1">
    <citation type="submission" date="2025-08" db="UniProtKB">
        <authorList>
            <consortium name="RefSeq"/>
        </authorList>
    </citation>
    <scope>IDENTIFICATION</scope>
    <source>
        <tissue evidence="5">Testes</tissue>
    </source>
</reference>
<dbReference type="Proteomes" id="UP000694865">
    <property type="component" value="Unplaced"/>
</dbReference>
<keyword evidence="2" id="KW-0472">Membrane</keyword>
<proteinExistence type="predicted"/>
<evidence type="ECO:0000259" key="3">
    <source>
        <dbReference type="Pfam" id="PF13843"/>
    </source>
</evidence>
<feature type="region of interest" description="Disordered" evidence="1">
    <location>
        <begin position="1"/>
        <end position="35"/>
    </location>
</feature>
<keyword evidence="2" id="KW-1133">Transmembrane helix</keyword>
<dbReference type="RefSeq" id="XP_006812366.1">
    <property type="nucleotide sequence ID" value="XM_006812303.1"/>
</dbReference>
<feature type="compositionally biased region" description="Acidic residues" evidence="1">
    <location>
        <begin position="90"/>
        <end position="100"/>
    </location>
</feature>
<sequence>MNFQTVSEQQTAGPSTGMPQQPADSELSSQTDRDAILRFFDESDSDTEFKGFTVEEIDEGRLRCELLCQNTNCGSDIDPNELLDLLNADSDSDSDADDSADTPNIWSNERTDVNIQAHDDQFSGPRHGVGFDGEPLDFFKLYFTDDFLDLLVGETNKYARHRQEVTGRVDRHWYEMDRDEMSAYFGVIILMRIHPLPEVPDYWSSDDRLQVPGVAKVMPRNRFIKNSQYLHLSDFVSEPNRTDPNRDRLYKVRPIIDLVRKTFPEHFYPFKEISVDEAMCKFKGRSHMIQYMPGKPVKWGFKIWSVACPRTGYTFDMSPYTGKKSTPEKGLGYQVVCDLTQQYFYFGHHIYYDNFFSSVQIALDLYSKDTYICSTIRKNSKGLPGEIKNSVKMKQGDYIVRQSQKVVACTWYDKREVRMLTTNCSPGGRDVTRGGKTFFTPFSVLQYNQYMGGVDLSDQLASYYSISKKYMKYWKYLFFFFIQRMIVNSFILYSIAHSPNPRRRYRQLDFRLDLSSQLIAGYCSRKKTWATTTVTWC</sequence>
<protein>
    <submittedName>
        <fullName evidence="5">PiggyBac transposable element-derived protein 4-like</fullName>
    </submittedName>
</protein>
<feature type="compositionally biased region" description="Polar residues" evidence="1">
    <location>
        <begin position="1"/>
        <end position="30"/>
    </location>
</feature>
<keyword evidence="2" id="KW-0812">Transmembrane</keyword>
<feature type="transmembrane region" description="Helical" evidence="2">
    <location>
        <begin position="473"/>
        <end position="496"/>
    </location>
</feature>